<evidence type="ECO:0000313" key="3">
    <source>
        <dbReference type="EMBL" id="CAE0817995.1"/>
    </source>
</evidence>
<sequence>MGCLASTPAKKDSEHSDSRCIQVRQSSERAPSEEPEHADAKNVECPGTLDTTPAKLEPMHADAPDVKSADKPGTLSAATAKVEPMHAEAEDLKCPEKLGTLNFAVNPRSFDDSEDCEVLKEAISSGNARICKVTGYTYGDGLYFSGLQLTYEVGGEHQIEGPRYVTNEKWPKPLELAKGETITEVGAQHGEITDQLWMKTSTGRKVEWGGVGGSEEIWKMPEGYDLMGFRGDQGPWRGGRSIMNQLGPIFVKKGTATQKTAQVLKSDLAAWVEMKNKKLGPPGKPPAPTNPDSEHQGDRAVLLALIKACGTPCHGEGPTKVPLEGWGTATRIGLWEGVIVDNVGRVKELYMERANLTGTLPDELGALDGLEELWCPMNDFTGGLTSALTKCKKLRTLNIHGNYKLEGFIPIDLLNKPGLICYVHNTNLISSMVSIEVPAFPFYVAYRRAILDMPRLLPHEEALEAGEIITQMHPEHTFTKWFGGVHRDEIAFMTHRWLHPKGLHPDDELGSKLDHIKEILENNPHIKYVWMDYLCVPQAQRYALKQQAAINSLPHYIKSCQHVYILVGEESEAHYSVYSGRGWCRLERICACVTVKGQNPEGHMYDELDYKVPTKLFLANKTTHSVKELSTTDVLEHSEFDPMEGSFFDETDRVKIAPCVDLLGETCQQDDDNPELQTIGTKLRESAAKYRNDLF</sequence>
<dbReference type="InterPro" id="IPR053211">
    <property type="entry name" value="DNA_repair-toleration"/>
</dbReference>
<feature type="region of interest" description="Disordered" evidence="2">
    <location>
        <begin position="1"/>
        <end position="72"/>
    </location>
</feature>
<accession>A0A7S4FX39</accession>
<dbReference type="SUPFAM" id="SSF51101">
    <property type="entry name" value="Mannose-binding lectins"/>
    <property type="match status" value="1"/>
</dbReference>
<feature type="compositionally biased region" description="Basic and acidic residues" evidence="2">
    <location>
        <begin position="26"/>
        <end position="42"/>
    </location>
</feature>
<name>A0A7S4FX39_9EUGL</name>
<reference evidence="3" key="1">
    <citation type="submission" date="2021-01" db="EMBL/GenBank/DDBJ databases">
        <authorList>
            <person name="Corre E."/>
            <person name="Pelletier E."/>
            <person name="Niang G."/>
            <person name="Scheremetjew M."/>
            <person name="Finn R."/>
            <person name="Kale V."/>
            <person name="Holt S."/>
            <person name="Cochrane G."/>
            <person name="Meng A."/>
            <person name="Brown T."/>
            <person name="Cohen L."/>
        </authorList>
    </citation>
    <scope>NUCLEOTIDE SEQUENCE</scope>
    <source>
        <strain evidence="3">CCMP1594</strain>
    </source>
</reference>
<gene>
    <name evidence="3" type="ORF">EGYM00163_LOCUS29163</name>
</gene>
<dbReference type="InterPro" id="IPR032675">
    <property type="entry name" value="LRR_dom_sf"/>
</dbReference>
<evidence type="ECO:0000256" key="1">
    <source>
        <dbReference type="ARBA" id="ARBA00022729"/>
    </source>
</evidence>
<protein>
    <submittedName>
        <fullName evidence="3">Uncharacterized protein</fullName>
    </submittedName>
</protein>
<feature type="region of interest" description="Disordered" evidence="2">
    <location>
        <begin position="276"/>
        <end position="296"/>
    </location>
</feature>
<evidence type="ECO:0000256" key="2">
    <source>
        <dbReference type="SAM" id="MobiDB-lite"/>
    </source>
</evidence>
<dbReference type="Gene3D" id="3.80.10.10">
    <property type="entry name" value="Ribonuclease Inhibitor"/>
    <property type="match status" value="1"/>
</dbReference>
<dbReference type="InterPro" id="IPR036404">
    <property type="entry name" value="Jacalin-like_lectin_dom_sf"/>
</dbReference>
<proteinExistence type="predicted"/>
<organism evidence="3">
    <name type="scientific">Eutreptiella gymnastica</name>
    <dbReference type="NCBI Taxonomy" id="73025"/>
    <lineage>
        <taxon>Eukaryota</taxon>
        <taxon>Discoba</taxon>
        <taxon>Euglenozoa</taxon>
        <taxon>Euglenida</taxon>
        <taxon>Spirocuta</taxon>
        <taxon>Euglenophyceae</taxon>
        <taxon>Eutreptiales</taxon>
        <taxon>Eutreptiaceae</taxon>
        <taxon>Eutreptiella</taxon>
    </lineage>
</organism>
<keyword evidence="1" id="KW-0732">Signal</keyword>
<dbReference type="Gene3D" id="2.100.10.30">
    <property type="entry name" value="Jacalin-like lectin domain"/>
    <property type="match status" value="1"/>
</dbReference>
<dbReference type="PANTHER" id="PTHR48060:SF21">
    <property type="entry name" value="L DOMAIN-LIKE PROTEIN"/>
    <property type="match status" value="1"/>
</dbReference>
<dbReference type="AlphaFoldDB" id="A0A7S4FX39"/>
<dbReference type="EMBL" id="HBJA01083564">
    <property type="protein sequence ID" value="CAE0817995.1"/>
    <property type="molecule type" value="Transcribed_RNA"/>
</dbReference>
<feature type="compositionally biased region" description="Basic and acidic residues" evidence="2">
    <location>
        <begin position="9"/>
        <end position="18"/>
    </location>
</feature>
<dbReference type="SUPFAM" id="SSF52058">
    <property type="entry name" value="L domain-like"/>
    <property type="match status" value="1"/>
</dbReference>
<feature type="compositionally biased region" description="Basic and acidic residues" evidence="2">
    <location>
        <begin position="57"/>
        <end position="70"/>
    </location>
</feature>
<dbReference type="PANTHER" id="PTHR48060">
    <property type="entry name" value="DNA DAMAGE-REPAIR/TOLERATION PROTEIN DRT100"/>
    <property type="match status" value="1"/>
</dbReference>